<dbReference type="AlphaFoldDB" id="A0A1E5GUZ7"/>
<dbReference type="OrthoDB" id="10007057at2"/>
<reference evidence="2" key="1">
    <citation type="submission" date="2016-09" db="EMBL/GenBank/DDBJ databases">
        <authorList>
            <person name="Gulvik C.A."/>
        </authorList>
    </citation>
    <scope>NUCLEOTIDE SEQUENCE [LARGE SCALE GENOMIC DNA]</scope>
    <source>
        <strain evidence="2">LMG 26306</strain>
    </source>
</reference>
<accession>A0A1E5GUZ7</accession>
<evidence type="ECO:0008006" key="3">
    <source>
        <dbReference type="Google" id="ProtNLM"/>
    </source>
</evidence>
<evidence type="ECO:0000313" key="1">
    <source>
        <dbReference type="EMBL" id="OEG16516.1"/>
    </source>
</evidence>
<gene>
    <name evidence="1" type="ORF">BCR23_06405</name>
</gene>
<name>A0A1E5GUZ7_9ENTE</name>
<dbReference type="Proteomes" id="UP000094764">
    <property type="component" value="Unassembled WGS sequence"/>
</dbReference>
<dbReference type="STRING" id="903983.BCR23_06405"/>
<dbReference type="RefSeq" id="WP_069634967.1">
    <property type="nucleotide sequence ID" value="NZ_JXKZ01000009.1"/>
</dbReference>
<comment type="caution">
    <text evidence="1">The sequence shown here is derived from an EMBL/GenBank/DDBJ whole genome shotgun (WGS) entry which is preliminary data.</text>
</comment>
<protein>
    <recommendedName>
        <fullName evidence="3">Phospholipase D-like domain-containing protein</fullName>
    </recommendedName>
</protein>
<keyword evidence="2" id="KW-1185">Reference proteome</keyword>
<evidence type="ECO:0000313" key="2">
    <source>
        <dbReference type="Proteomes" id="UP000094764"/>
    </source>
</evidence>
<dbReference type="EMBL" id="MIKB01000013">
    <property type="protein sequence ID" value="OEG16516.1"/>
    <property type="molecule type" value="Genomic_DNA"/>
</dbReference>
<organism evidence="1 2">
    <name type="scientific">Enterococcus quebecensis</name>
    <dbReference type="NCBI Taxonomy" id="903983"/>
    <lineage>
        <taxon>Bacteria</taxon>
        <taxon>Bacillati</taxon>
        <taxon>Bacillota</taxon>
        <taxon>Bacilli</taxon>
        <taxon>Lactobacillales</taxon>
        <taxon>Enterococcaceae</taxon>
        <taxon>Enterococcus</taxon>
    </lineage>
</organism>
<sequence length="242" mass="27737">MSKSSFLIQYLRKSKLGNDFLAGYLNTILKSLINHNINDSFEINIRGGCWSTKVNTAYDLIDKVFAAVDLSKTTILLHNHYPRFSSSFTCEALKSYLRSSSCFCGTNDPDHSKEVLIKCNGETIFYMVGSSNFSRSTYMTNDRNVNQSDISFIRFNDQTRRLLSSIIYSDSNVMLTYYGEREGISNDNSSETEYTQYVKENHLEIVTTPYVGSDDLLSEYADEFFSNIRLDEAIVKNDHFEQ</sequence>
<proteinExistence type="predicted"/>